<keyword evidence="19" id="KW-1185">Reference proteome</keyword>
<dbReference type="GO" id="GO:0005576">
    <property type="term" value="C:extracellular region"/>
    <property type="evidence" value="ECO:0007669"/>
    <property type="project" value="UniProtKB-SubCell"/>
</dbReference>
<dbReference type="EMBL" id="FOJI01000010">
    <property type="protein sequence ID" value="SEW33048.1"/>
    <property type="molecule type" value="Genomic_DNA"/>
</dbReference>
<evidence type="ECO:0000256" key="5">
    <source>
        <dbReference type="ARBA" id="ARBA00022490"/>
    </source>
</evidence>
<keyword evidence="5 12" id="KW-0963">Cytoplasm</keyword>
<gene>
    <name evidence="12" type="primary">eno</name>
    <name evidence="18" type="ORF">SAMN05421659_11053</name>
</gene>
<feature type="binding site" evidence="12">
    <location>
        <position position="389"/>
    </location>
    <ligand>
        <name>(2R)-2-phosphoglycerate</name>
        <dbReference type="ChEBI" id="CHEBI:58289"/>
    </ligand>
</feature>
<feature type="binding site" evidence="14">
    <location>
        <begin position="365"/>
        <end position="368"/>
    </location>
    <ligand>
        <name>substrate</name>
    </ligand>
</feature>
<dbReference type="OrthoDB" id="9804716at2"/>
<dbReference type="RefSeq" id="WP_092454754.1">
    <property type="nucleotide sequence ID" value="NZ_FOJI01000010.1"/>
</dbReference>
<evidence type="ECO:0000256" key="15">
    <source>
        <dbReference type="PIRSR" id="PIRSR001400-3"/>
    </source>
</evidence>
<dbReference type="PANTHER" id="PTHR11902">
    <property type="entry name" value="ENOLASE"/>
    <property type="match status" value="1"/>
</dbReference>
<feature type="domain" description="Enolase N-terminal" evidence="17">
    <location>
        <begin position="5"/>
        <end position="135"/>
    </location>
</feature>
<feature type="active site" description="Proton acceptor" evidence="12 13">
    <location>
        <position position="338"/>
    </location>
</feature>
<keyword evidence="7 12" id="KW-0479">Metal-binding</keyword>
<feature type="domain" description="Enolase C-terminal TIM barrel" evidence="16">
    <location>
        <begin position="140"/>
        <end position="416"/>
    </location>
</feature>
<dbReference type="GO" id="GO:0006096">
    <property type="term" value="P:glycolytic process"/>
    <property type="evidence" value="ECO:0007669"/>
    <property type="project" value="UniProtKB-UniRule"/>
</dbReference>
<dbReference type="PROSITE" id="PS00164">
    <property type="entry name" value="ENOLASE"/>
    <property type="match status" value="1"/>
</dbReference>
<evidence type="ECO:0000256" key="4">
    <source>
        <dbReference type="ARBA" id="ARBA00017068"/>
    </source>
</evidence>
<dbReference type="SUPFAM" id="SSF51604">
    <property type="entry name" value="Enolase C-terminal domain-like"/>
    <property type="match status" value="1"/>
</dbReference>
<protein>
    <recommendedName>
        <fullName evidence="4 12">Enolase</fullName>
        <ecNumber evidence="3 12">4.2.1.11</ecNumber>
    </recommendedName>
    <alternativeName>
        <fullName evidence="12">2-phospho-D-glycerate hydro-lyase</fullName>
    </alternativeName>
    <alternativeName>
        <fullName evidence="12">2-phosphoglycerate dehydratase</fullName>
    </alternativeName>
</protein>
<dbReference type="GO" id="GO:0004634">
    <property type="term" value="F:phosphopyruvate hydratase activity"/>
    <property type="evidence" value="ECO:0007669"/>
    <property type="project" value="UniProtKB-UniRule"/>
</dbReference>
<dbReference type="CDD" id="cd03313">
    <property type="entry name" value="enolase"/>
    <property type="match status" value="1"/>
</dbReference>
<dbReference type="InterPro" id="IPR020810">
    <property type="entry name" value="Enolase_C"/>
</dbReference>
<dbReference type="Gene3D" id="3.20.20.120">
    <property type="entry name" value="Enolase-like C-terminal domain"/>
    <property type="match status" value="1"/>
</dbReference>
<dbReference type="HAMAP" id="MF_00318">
    <property type="entry name" value="Enolase"/>
    <property type="match status" value="1"/>
</dbReference>
<comment type="pathway">
    <text evidence="1 12">Carbohydrate degradation; glycolysis; pyruvate from D-glyceraldehyde 3-phosphate: step 4/5.</text>
</comment>
<dbReference type="SFLD" id="SFLDG00178">
    <property type="entry name" value="enolase"/>
    <property type="match status" value="1"/>
</dbReference>
<organism evidence="18 19">
    <name type="scientific">[Clostridium] fimetarium</name>
    <dbReference type="NCBI Taxonomy" id="99656"/>
    <lineage>
        <taxon>Bacteria</taxon>
        <taxon>Bacillati</taxon>
        <taxon>Bacillota</taxon>
        <taxon>Clostridia</taxon>
        <taxon>Lachnospirales</taxon>
        <taxon>Lachnospiraceae</taxon>
    </lineage>
</organism>
<evidence type="ECO:0000256" key="1">
    <source>
        <dbReference type="ARBA" id="ARBA00005031"/>
    </source>
</evidence>
<feature type="binding site" evidence="12 15">
    <location>
        <position position="243"/>
    </location>
    <ligand>
        <name>Mg(2+)</name>
        <dbReference type="ChEBI" id="CHEBI:18420"/>
    </ligand>
</feature>
<proteinExistence type="inferred from homology"/>
<feature type="binding site" evidence="14">
    <location>
        <position position="165"/>
    </location>
    <ligand>
        <name>substrate</name>
    </ligand>
</feature>
<dbReference type="InterPro" id="IPR000941">
    <property type="entry name" value="Enolase"/>
</dbReference>
<comment type="function">
    <text evidence="12">Catalyzes the reversible conversion of 2-phosphoglycerate (2-PG) into phosphoenolpyruvate (PEP). It is essential for the degradation of carbohydrates via glycolysis.</text>
</comment>
<evidence type="ECO:0000313" key="19">
    <source>
        <dbReference type="Proteomes" id="UP000199701"/>
    </source>
</evidence>
<name>A0A1I0QZC3_9FIRM</name>
<feature type="binding site" evidence="12 15">
    <location>
        <position position="286"/>
    </location>
    <ligand>
        <name>Mg(2+)</name>
        <dbReference type="ChEBI" id="CHEBI:18420"/>
    </ligand>
</feature>
<evidence type="ECO:0000256" key="2">
    <source>
        <dbReference type="ARBA" id="ARBA00009604"/>
    </source>
</evidence>
<comment type="subcellular location">
    <subcellularLocation>
        <location evidence="12">Cytoplasm</location>
    </subcellularLocation>
    <subcellularLocation>
        <location evidence="12">Secreted</location>
    </subcellularLocation>
    <subcellularLocation>
        <location evidence="12">Cell surface</location>
    </subcellularLocation>
    <text evidence="12">Fractions of enolase are present in both the cytoplasm and on the cell surface.</text>
</comment>
<feature type="binding site" evidence="14">
    <location>
        <position position="389"/>
    </location>
    <ligand>
        <name>substrate</name>
    </ligand>
</feature>
<evidence type="ECO:0000256" key="9">
    <source>
        <dbReference type="ARBA" id="ARBA00023152"/>
    </source>
</evidence>
<feature type="binding site" evidence="12 15">
    <location>
        <position position="313"/>
    </location>
    <ligand>
        <name>Mg(2+)</name>
        <dbReference type="ChEBI" id="CHEBI:18420"/>
    </ligand>
</feature>
<dbReference type="STRING" id="99656.SAMN05421659_11053"/>
<feature type="active site" description="Proton donor" evidence="12 13">
    <location>
        <position position="206"/>
    </location>
</feature>
<feature type="binding site" evidence="14">
    <location>
        <position position="286"/>
    </location>
    <ligand>
        <name>substrate</name>
    </ligand>
</feature>
<comment type="cofactor">
    <cofactor evidence="12">
        <name>Mg(2+)</name>
        <dbReference type="ChEBI" id="CHEBI:18420"/>
    </cofactor>
    <text evidence="12">Binds a second Mg(2+) ion via substrate during catalysis.</text>
</comment>
<keyword evidence="9 12" id="KW-0324">Glycolysis</keyword>
<dbReference type="Proteomes" id="UP000199701">
    <property type="component" value="Unassembled WGS sequence"/>
</dbReference>
<dbReference type="InterPro" id="IPR020809">
    <property type="entry name" value="Enolase_CS"/>
</dbReference>
<evidence type="ECO:0000256" key="7">
    <source>
        <dbReference type="ARBA" id="ARBA00022723"/>
    </source>
</evidence>
<keyword evidence="6 12" id="KW-0964">Secreted</keyword>
<evidence type="ECO:0000256" key="11">
    <source>
        <dbReference type="ARBA" id="ARBA00048951"/>
    </source>
</evidence>
<feature type="binding site" evidence="12">
    <location>
        <position position="164"/>
    </location>
    <ligand>
        <name>(2R)-2-phosphoglycerate</name>
        <dbReference type="ChEBI" id="CHEBI:58289"/>
    </ligand>
</feature>
<dbReference type="SFLD" id="SFLDF00002">
    <property type="entry name" value="enolase"/>
    <property type="match status" value="1"/>
</dbReference>
<dbReference type="PIRSF" id="PIRSF001400">
    <property type="entry name" value="Enolase"/>
    <property type="match status" value="1"/>
</dbReference>
<feature type="binding site" evidence="12">
    <location>
        <position position="367"/>
    </location>
    <ligand>
        <name>(2R)-2-phosphoglycerate</name>
        <dbReference type="ChEBI" id="CHEBI:58289"/>
    </ligand>
</feature>
<dbReference type="GO" id="GO:0009986">
    <property type="term" value="C:cell surface"/>
    <property type="evidence" value="ECO:0007669"/>
    <property type="project" value="UniProtKB-SubCell"/>
</dbReference>
<dbReference type="Pfam" id="PF03952">
    <property type="entry name" value="Enolase_N"/>
    <property type="match status" value="1"/>
</dbReference>
<evidence type="ECO:0000313" key="18">
    <source>
        <dbReference type="EMBL" id="SEW33048.1"/>
    </source>
</evidence>
<dbReference type="PRINTS" id="PR00148">
    <property type="entry name" value="ENOLASE"/>
</dbReference>
<feature type="binding site" evidence="12">
    <location>
        <position position="368"/>
    </location>
    <ligand>
        <name>(2R)-2-phosphoglycerate</name>
        <dbReference type="ChEBI" id="CHEBI:58289"/>
    </ligand>
</feature>
<dbReference type="NCBIfam" id="TIGR01060">
    <property type="entry name" value="eno"/>
    <property type="match status" value="1"/>
</dbReference>
<dbReference type="UniPathway" id="UPA00109">
    <property type="reaction ID" value="UER00187"/>
</dbReference>
<feature type="binding site" evidence="14">
    <location>
        <position position="313"/>
    </location>
    <ligand>
        <name>substrate</name>
    </ligand>
</feature>
<evidence type="ECO:0000256" key="8">
    <source>
        <dbReference type="ARBA" id="ARBA00022842"/>
    </source>
</evidence>
<dbReference type="SMART" id="SM01193">
    <property type="entry name" value="Enolase_N"/>
    <property type="match status" value="1"/>
</dbReference>
<dbReference type="EC" id="4.2.1.11" evidence="3 12"/>
<feature type="binding site" evidence="12">
    <location>
        <position position="338"/>
    </location>
    <ligand>
        <name>(2R)-2-phosphoglycerate</name>
        <dbReference type="ChEBI" id="CHEBI:58289"/>
    </ligand>
</feature>
<feature type="binding site" evidence="14">
    <location>
        <position position="156"/>
    </location>
    <ligand>
        <name>substrate</name>
    </ligand>
</feature>
<dbReference type="AlphaFoldDB" id="A0A1I0QZC3"/>
<dbReference type="FunFam" id="3.30.390.10:FF:000001">
    <property type="entry name" value="Enolase"/>
    <property type="match status" value="1"/>
</dbReference>
<keyword evidence="8 12" id="KW-0460">Magnesium</keyword>
<keyword evidence="10 12" id="KW-0456">Lyase</keyword>
<comment type="catalytic activity">
    <reaction evidence="11">
        <text>(2R)-2-phosphoglycerate = phosphoenolpyruvate + H2O</text>
        <dbReference type="Rhea" id="RHEA:10164"/>
        <dbReference type="ChEBI" id="CHEBI:15377"/>
        <dbReference type="ChEBI" id="CHEBI:58289"/>
        <dbReference type="ChEBI" id="CHEBI:58702"/>
        <dbReference type="EC" id="4.2.1.11"/>
    </reaction>
    <physiologicalReaction direction="left-to-right" evidence="11">
        <dbReference type="Rhea" id="RHEA:10165"/>
    </physiologicalReaction>
</comment>
<dbReference type="GO" id="GO:0000287">
    <property type="term" value="F:magnesium ion binding"/>
    <property type="evidence" value="ECO:0007669"/>
    <property type="project" value="UniProtKB-UniRule"/>
</dbReference>
<dbReference type="InterPro" id="IPR029017">
    <property type="entry name" value="Enolase-like_N"/>
</dbReference>
<dbReference type="GO" id="GO:0000015">
    <property type="term" value="C:phosphopyruvate hydratase complex"/>
    <property type="evidence" value="ECO:0007669"/>
    <property type="project" value="InterPro"/>
</dbReference>
<evidence type="ECO:0000256" key="10">
    <source>
        <dbReference type="ARBA" id="ARBA00023239"/>
    </source>
</evidence>
<dbReference type="SUPFAM" id="SSF54826">
    <property type="entry name" value="Enolase N-terminal domain-like"/>
    <property type="match status" value="1"/>
</dbReference>
<evidence type="ECO:0000256" key="13">
    <source>
        <dbReference type="PIRSR" id="PIRSR001400-1"/>
    </source>
</evidence>
<accession>A0A1I0QZC3</accession>
<comment type="similarity">
    <text evidence="2 12">Belongs to the enolase family.</text>
</comment>
<sequence>MEAFIKELKGREIMDSRGNPTVEAQVTLYDGTVGIGAVPSGASTGYFESLELRDNDKSRYDGKGVLKAVENINKEIANLLANVNVCDLQIIDRMMIDLDGTDDKKRLGANAILAVSIACANAAANIIKIPLYRYLGGISGNTMPIPMMNILNGGAHASNNIDIQEFMIMPVGASSFKEGLRWCSEVYHKLAKILKSKKLSTAVGDEGGFAPDLNNEEEAIELIIEAIKEAGYKIKSDFMIAIDAASSEWKSENGYLLPKKGQRYTTLELVDYWEKIVEKYPIFSLEDPLDEEDWDGWKAITKRVGNKVLLVGDDLFVTNNKRLMKGIENKCANAILIKPNQIGSLSETISAIRLAKQFGFKSIVSHRSGETEDTTIADLAVALNTGFIKTGAPCRGERTAKYNRLLRIEEEFTLKI</sequence>
<comment type="cofactor">
    <cofactor evidence="15">
        <name>Mg(2+)</name>
        <dbReference type="ChEBI" id="CHEBI:18420"/>
    </cofactor>
    <text evidence="15">Mg(2+) is required for catalysis and for stabilizing the dimer.</text>
</comment>
<evidence type="ECO:0000256" key="12">
    <source>
        <dbReference type="HAMAP-Rule" id="MF_00318"/>
    </source>
</evidence>
<dbReference type="Pfam" id="PF00113">
    <property type="entry name" value="Enolase_C"/>
    <property type="match status" value="1"/>
</dbReference>
<dbReference type="SMART" id="SM01192">
    <property type="entry name" value="Enolase_C"/>
    <property type="match status" value="1"/>
</dbReference>
<evidence type="ECO:0000256" key="3">
    <source>
        <dbReference type="ARBA" id="ARBA00012058"/>
    </source>
</evidence>
<evidence type="ECO:0000256" key="14">
    <source>
        <dbReference type="PIRSR" id="PIRSR001400-2"/>
    </source>
</evidence>
<evidence type="ECO:0000259" key="16">
    <source>
        <dbReference type="SMART" id="SM01192"/>
    </source>
</evidence>
<dbReference type="PANTHER" id="PTHR11902:SF1">
    <property type="entry name" value="ENOLASE"/>
    <property type="match status" value="1"/>
</dbReference>
<dbReference type="SFLD" id="SFLDS00001">
    <property type="entry name" value="Enolase"/>
    <property type="match status" value="1"/>
</dbReference>
<evidence type="ECO:0000256" key="6">
    <source>
        <dbReference type="ARBA" id="ARBA00022525"/>
    </source>
</evidence>
<dbReference type="Gene3D" id="3.30.390.10">
    <property type="entry name" value="Enolase-like, N-terminal domain"/>
    <property type="match status" value="1"/>
</dbReference>
<dbReference type="InterPro" id="IPR020811">
    <property type="entry name" value="Enolase_N"/>
</dbReference>
<dbReference type="InterPro" id="IPR036849">
    <property type="entry name" value="Enolase-like_C_sf"/>
</dbReference>
<evidence type="ECO:0000259" key="17">
    <source>
        <dbReference type="SMART" id="SM01193"/>
    </source>
</evidence>
<reference evidence="18 19" key="1">
    <citation type="submission" date="2016-10" db="EMBL/GenBank/DDBJ databases">
        <authorList>
            <person name="de Groot N.N."/>
        </authorList>
    </citation>
    <scope>NUCLEOTIDE SEQUENCE [LARGE SCALE GENOMIC DNA]</scope>
    <source>
        <strain evidence="18 19">DSM 9179</strain>
    </source>
</reference>